<gene>
    <name evidence="1" type="ORF">ACHKAR_07235</name>
</gene>
<dbReference type="RefSeq" id="WP_395416780.1">
    <property type="nucleotide sequence ID" value="NZ_JBIPKE010000014.1"/>
</dbReference>
<reference evidence="1 2" key="1">
    <citation type="journal article" date="2013" name="Int. J. Syst. Evol. Microbiol.">
        <title>Marinoscillum luteum sp. nov., isolated from marine sediment.</title>
        <authorList>
            <person name="Cha I.T."/>
            <person name="Park S.J."/>
            <person name="Kim S.J."/>
            <person name="Kim J.G."/>
            <person name="Jung M.Y."/>
            <person name="Shin K.S."/>
            <person name="Kwon K.K."/>
            <person name="Yang S.H."/>
            <person name="Seo Y.S."/>
            <person name="Rhee S.K."/>
        </authorList>
    </citation>
    <scope>NUCLEOTIDE SEQUENCE [LARGE SCALE GENOMIC DNA]</scope>
    <source>
        <strain evidence="1 2">KCTC 23939</strain>
    </source>
</reference>
<keyword evidence="2" id="KW-1185">Reference proteome</keyword>
<dbReference type="EMBL" id="JBIPKE010000014">
    <property type="protein sequence ID" value="MFH6983225.1"/>
    <property type="molecule type" value="Genomic_DNA"/>
</dbReference>
<proteinExistence type="predicted"/>
<dbReference type="Proteomes" id="UP001610063">
    <property type="component" value="Unassembled WGS sequence"/>
</dbReference>
<evidence type="ECO:0000313" key="1">
    <source>
        <dbReference type="EMBL" id="MFH6983225.1"/>
    </source>
</evidence>
<evidence type="ECO:0000313" key="2">
    <source>
        <dbReference type="Proteomes" id="UP001610063"/>
    </source>
</evidence>
<accession>A0ABW7N895</accession>
<dbReference type="Gene3D" id="2.40.160.50">
    <property type="entry name" value="membrane protein fhac: a member of the omp85/tpsb transporter family"/>
    <property type="match status" value="1"/>
</dbReference>
<comment type="caution">
    <text evidence="1">The sequence shown here is derived from an EMBL/GenBank/DDBJ whole genome shotgun (WGS) entry which is preliminary data.</text>
</comment>
<name>A0ABW7N895_9BACT</name>
<sequence>MILLCAHLGAAQRVTVYLDGQPTTEVPGMDSVEVSRFVNLYLLRLWNQGFVFSGLDSVFSDRIYFHAGEKYRNEIDQLAVYDAEQDTFQLWKPKKQSFQSAVQKQLTTYADKGHPFVRITWDSVQVKDDMAKGFLRIIPGPLVVYDSMVLLGEVQKGRAFLQTALHLEVDKPFSERTFQNLPKSIARLQYLEMKRPPDVAFEHGKATVFLDLDKRKSSSFEGVVGLLPGQSAGNGVMVTGFLDLQLANLFQSGKRFLFTWNRFADESQSLDLGYYHPFFLSSKLFLDVDFHLLKQDTTFLTQSWNLTSGTNIGPMSEVFFGYEHVSGTLISPDESNIRDNLADFTSSQYMIGLRDVLYGQEMGMKSPFRYQARLVLGEKNISKNPSIDKGAYDTLHRQTSMLRVTAGAKYLIRLKKRTALHHHWEGQLLVNDQILTNELARMGGLKTLRGFNENFFYASNYALSRLEIRQYFEEYSHFMLFYDQLLMEHRGVVSYPRGFGAGLSLDTSNGLFTFALAMGMSRQIPADPANIKIHIGYTSKF</sequence>
<organism evidence="1 2">
    <name type="scientific">Marinoscillum luteum</name>
    <dbReference type="NCBI Taxonomy" id="861051"/>
    <lineage>
        <taxon>Bacteria</taxon>
        <taxon>Pseudomonadati</taxon>
        <taxon>Bacteroidota</taxon>
        <taxon>Cytophagia</taxon>
        <taxon>Cytophagales</taxon>
        <taxon>Reichenbachiellaceae</taxon>
        <taxon>Marinoscillum</taxon>
    </lineage>
</organism>
<protein>
    <recommendedName>
        <fullName evidence="3">Bacterial surface antigen (D15) domain-containing protein</fullName>
    </recommendedName>
</protein>
<evidence type="ECO:0008006" key="3">
    <source>
        <dbReference type="Google" id="ProtNLM"/>
    </source>
</evidence>